<feature type="transmembrane region" description="Helical" evidence="1">
    <location>
        <begin position="299"/>
        <end position="316"/>
    </location>
</feature>
<dbReference type="AlphaFoldDB" id="A0A380TF44"/>
<keyword evidence="1" id="KW-0472">Membrane</keyword>
<dbReference type="GO" id="GO:0005886">
    <property type="term" value="C:plasma membrane"/>
    <property type="evidence" value="ECO:0007669"/>
    <property type="project" value="TreeGrafter"/>
</dbReference>
<keyword evidence="1" id="KW-0812">Transmembrane</keyword>
<sequence>MFDVIVVLAALGLLIFLAFRGITLILLAPGVAMLAALGTGGLPLLAGYTQVFMARTGDFIVAFFPLFLLGAIFGKLMDDSGCARSIAQSVSARLGAERAIVSIVLCCTVLTYGGVSAFVVAFAIFPVAAALFRTADIPKRLIPGAVALGAFSFTMSALPGTPAIQNAIPMPFFSTTAFAAPGLGIIAAVIMFALGIAWLNRRAAWARAQGEGYGAHADSLPAADVVLREHALGKGFDLNELQETGTNVETLPPFALAVLPVLAVIVTNFAFVQFVVPAMDTSYLADPLFGETTIERVRGVWAVIVALLLAILLLIVTNWRRLTDLRESLDKGADASVLPIFNTASLVGFGAVIAALPVFDRISEAVLSIGGSNPLVSVSASVATLSAMTGSASGGMTIALDALGSTFVELAQASGVSLEAMHRVTALASGTLDVLPHSGAVITLLTVCQISHRDSYLDIFVVSMLGPIVSLVAVILIASLFGSF</sequence>
<dbReference type="GO" id="GO:0015128">
    <property type="term" value="F:gluconate transmembrane transporter activity"/>
    <property type="evidence" value="ECO:0007669"/>
    <property type="project" value="InterPro"/>
</dbReference>
<feature type="transmembrane region" description="Helical" evidence="1">
    <location>
        <begin position="99"/>
        <end position="129"/>
    </location>
</feature>
<organism evidence="2">
    <name type="scientific">metagenome</name>
    <dbReference type="NCBI Taxonomy" id="256318"/>
    <lineage>
        <taxon>unclassified sequences</taxon>
        <taxon>metagenomes</taxon>
    </lineage>
</organism>
<dbReference type="PANTHER" id="PTHR30354">
    <property type="entry name" value="GNT FAMILY GLUCONATE TRANSPORTER"/>
    <property type="match status" value="1"/>
</dbReference>
<evidence type="ECO:0000256" key="1">
    <source>
        <dbReference type="SAM" id="Phobius"/>
    </source>
</evidence>
<proteinExistence type="predicted"/>
<dbReference type="PANTHER" id="PTHR30354:SF7">
    <property type="entry name" value="BLL7963 PROTEIN"/>
    <property type="match status" value="1"/>
</dbReference>
<feature type="transmembrane region" description="Helical" evidence="1">
    <location>
        <begin position="459"/>
        <end position="481"/>
    </location>
</feature>
<feature type="transmembrane region" description="Helical" evidence="1">
    <location>
        <begin position="365"/>
        <end position="388"/>
    </location>
</feature>
<accession>A0A380TF44</accession>
<dbReference type="InterPro" id="IPR003474">
    <property type="entry name" value="Glcn_transporter"/>
</dbReference>
<feature type="transmembrane region" description="Helical" evidence="1">
    <location>
        <begin position="254"/>
        <end position="279"/>
    </location>
</feature>
<feature type="transmembrane region" description="Helical" evidence="1">
    <location>
        <begin position="141"/>
        <end position="158"/>
    </location>
</feature>
<dbReference type="EMBL" id="UIDG01000234">
    <property type="protein sequence ID" value="SUS06657.1"/>
    <property type="molecule type" value="Genomic_DNA"/>
</dbReference>
<feature type="transmembrane region" description="Helical" evidence="1">
    <location>
        <begin position="337"/>
        <end position="359"/>
    </location>
</feature>
<keyword evidence="1" id="KW-1133">Transmembrane helix</keyword>
<protein>
    <submittedName>
        <fullName evidence="2">Uncharacterized transporter YxjC</fullName>
    </submittedName>
</protein>
<name>A0A380TF44_9ZZZZ</name>
<evidence type="ECO:0000313" key="2">
    <source>
        <dbReference type="EMBL" id="SUS06657.1"/>
    </source>
</evidence>
<feature type="transmembrane region" description="Helical" evidence="1">
    <location>
        <begin position="59"/>
        <end position="77"/>
    </location>
</feature>
<reference evidence="2" key="1">
    <citation type="submission" date="2018-07" db="EMBL/GenBank/DDBJ databases">
        <authorList>
            <person name="Quirk P.G."/>
            <person name="Krulwich T.A."/>
        </authorList>
    </citation>
    <scope>NUCLEOTIDE SEQUENCE</scope>
</reference>
<gene>
    <name evidence="2" type="primary">yxjC</name>
    <name evidence="2" type="ORF">DF3PB_3090002</name>
</gene>
<feature type="transmembrane region" description="Helical" evidence="1">
    <location>
        <begin position="30"/>
        <end position="47"/>
    </location>
</feature>
<feature type="transmembrane region" description="Helical" evidence="1">
    <location>
        <begin position="178"/>
        <end position="199"/>
    </location>
</feature>